<dbReference type="SUPFAM" id="SSF63380">
    <property type="entry name" value="Riboflavin synthase domain-like"/>
    <property type="match status" value="1"/>
</dbReference>
<gene>
    <name evidence="11" type="ORF">FHU41_001044</name>
</gene>
<dbReference type="InterPro" id="IPR017927">
    <property type="entry name" value="FAD-bd_FR_type"/>
</dbReference>
<dbReference type="Gene3D" id="2.40.30.10">
    <property type="entry name" value="Translation factors"/>
    <property type="match status" value="1"/>
</dbReference>
<dbReference type="Gene3D" id="3.40.50.80">
    <property type="entry name" value="Nucleotide-binding domain of ferredoxin-NADP reductase (FNR) module"/>
    <property type="match status" value="1"/>
</dbReference>
<protein>
    <submittedName>
        <fullName evidence="11">Ferredoxin-NADP reductase</fullName>
    </submittedName>
</protein>
<keyword evidence="9" id="KW-1133">Transmembrane helix</keyword>
<dbReference type="PANTHER" id="PTHR47354">
    <property type="entry name" value="NADH OXIDOREDUCTASE HCR"/>
    <property type="match status" value="1"/>
</dbReference>
<dbReference type="AlphaFoldDB" id="A0A7Y9LSL1"/>
<evidence type="ECO:0000313" key="11">
    <source>
        <dbReference type="EMBL" id="NYE94823.1"/>
    </source>
</evidence>
<evidence type="ECO:0000259" key="10">
    <source>
        <dbReference type="PROSITE" id="PS51384"/>
    </source>
</evidence>
<feature type="transmembrane region" description="Helical" evidence="9">
    <location>
        <begin position="192"/>
        <end position="213"/>
    </location>
</feature>
<dbReference type="PROSITE" id="PS51384">
    <property type="entry name" value="FAD_FR"/>
    <property type="match status" value="1"/>
</dbReference>
<dbReference type="PANTHER" id="PTHR47354:SF6">
    <property type="entry name" value="NADH OXIDOREDUCTASE HCR"/>
    <property type="match status" value="1"/>
</dbReference>
<evidence type="ECO:0000256" key="9">
    <source>
        <dbReference type="SAM" id="Phobius"/>
    </source>
</evidence>
<evidence type="ECO:0000256" key="2">
    <source>
        <dbReference type="ARBA" id="ARBA00022630"/>
    </source>
</evidence>
<name>A0A7Y9LSL1_9MICC</name>
<dbReference type="Proteomes" id="UP000521748">
    <property type="component" value="Unassembled WGS sequence"/>
</dbReference>
<keyword evidence="9" id="KW-0812">Transmembrane</keyword>
<evidence type="ECO:0000256" key="4">
    <source>
        <dbReference type="ARBA" id="ARBA00022723"/>
    </source>
</evidence>
<feature type="transmembrane region" description="Helical" evidence="9">
    <location>
        <begin position="144"/>
        <end position="161"/>
    </location>
</feature>
<keyword evidence="7" id="KW-0408">Iron</keyword>
<keyword evidence="3" id="KW-0001">2Fe-2S</keyword>
<keyword evidence="2" id="KW-0285">Flavoprotein</keyword>
<dbReference type="SUPFAM" id="SSF52343">
    <property type="entry name" value="Ferredoxin reductase-like, C-terminal NADP-linked domain"/>
    <property type="match status" value="1"/>
</dbReference>
<keyword evidence="6" id="KW-0560">Oxidoreductase</keyword>
<feature type="domain" description="FAD-binding FR-type" evidence="10">
    <location>
        <begin position="266"/>
        <end position="370"/>
    </location>
</feature>
<evidence type="ECO:0000256" key="8">
    <source>
        <dbReference type="ARBA" id="ARBA00023014"/>
    </source>
</evidence>
<proteinExistence type="predicted"/>
<dbReference type="RefSeq" id="WP_179388538.1">
    <property type="nucleotide sequence ID" value="NZ_JACBYQ010000001.1"/>
</dbReference>
<dbReference type="InterPro" id="IPR001433">
    <property type="entry name" value="OxRdtase_FAD/NAD-bd"/>
</dbReference>
<keyword evidence="8" id="KW-0411">Iron-sulfur</keyword>
<accession>A0A7Y9LSL1</accession>
<dbReference type="InterPro" id="IPR017938">
    <property type="entry name" value="Riboflavin_synthase-like_b-brl"/>
</dbReference>
<feature type="transmembrane region" description="Helical" evidence="9">
    <location>
        <begin position="225"/>
        <end position="245"/>
    </location>
</feature>
<dbReference type="GO" id="GO:0016491">
    <property type="term" value="F:oxidoreductase activity"/>
    <property type="evidence" value="ECO:0007669"/>
    <property type="project" value="UniProtKB-KW"/>
</dbReference>
<reference evidence="11 12" key="1">
    <citation type="submission" date="2020-07" db="EMBL/GenBank/DDBJ databases">
        <title>Sequencing the genomes of 1000 actinobacteria strains.</title>
        <authorList>
            <person name="Klenk H.-P."/>
        </authorList>
    </citation>
    <scope>NUCLEOTIDE SEQUENCE [LARGE SCALE GENOMIC DNA]</scope>
    <source>
        <strain evidence="11 12">DSM 102047</strain>
    </source>
</reference>
<dbReference type="PRINTS" id="PR00410">
    <property type="entry name" value="PHEHYDRXLASE"/>
</dbReference>
<evidence type="ECO:0000313" key="12">
    <source>
        <dbReference type="Proteomes" id="UP000521748"/>
    </source>
</evidence>
<comment type="caution">
    <text evidence="11">The sequence shown here is derived from an EMBL/GenBank/DDBJ whole genome shotgun (WGS) entry which is preliminary data.</text>
</comment>
<organism evidence="11 12">
    <name type="scientific">Psychromicrobium silvestre</name>
    <dbReference type="NCBI Taxonomy" id="1645614"/>
    <lineage>
        <taxon>Bacteria</taxon>
        <taxon>Bacillati</taxon>
        <taxon>Actinomycetota</taxon>
        <taxon>Actinomycetes</taxon>
        <taxon>Micrococcales</taxon>
        <taxon>Micrococcaceae</taxon>
        <taxon>Psychromicrobium</taxon>
    </lineage>
</organism>
<feature type="transmembrane region" description="Helical" evidence="9">
    <location>
        <begin position="71"/>
        <end position="88"/>
    </location>
</feature>
<feature type="transmembrane region" description="Helical" evidence="9">
    <location>
        <begin position="120"/>
        <end position="138"/>
    </location>
</feature>
<evidence type="ECO:0000256" key="6">
    <source>
        <dbReference type="ARBA" id="ARBA00023002"/>
    </source>
</evidence>
<feature type="transmembrane region" description="Helical" evidence="9">
    <location>
        <begin position="12"/>
        <end position="31"/>
    </location>
</feature>
<dbReference type="EMBL" id="JACBYQ010000001">
    <property type="protein sequence ID" value="NYE94823.1"/>
    <property type="molecule type" value="Genomic_DNA"/>
</dbReference>
<comment type="cofactor">
    <cofactor evidence="1">
        <name>FAD</name>
        <dbReference type="ChEBI" id="CHEBI:57692"/>
    </cofactor>
</comment>
<evidence type="ECO:0000256" key="5">
    <source>
        <dbReference type="ARBA" id="ARBA00022827"/>
    </source>
</evidence>
<keyword evidence="9" id="KW-0472">Membrane</keyword>
<dbReference type="GO" id="GO:0046872">
    <property type="term" value="F:metal ion binding"/>
    <property type="evidence" value="ECO:0007669"/>
    <property type="project" value="UniProtKB-KW"/>
</dbReference>
<feature type="transmembrane region" description="Helical" evidence="9">
    <location>
        <begin position="94"/>
        <end position="113"/>
    </location>
</feature>
<evidence type="ECO:0000256" key="7">
    <source>
        <dbReference type="ARBA" id="ARBA00023004"/>
    </source>
</evidence>
<evidence type="ECO:0000256" key="3">
    <source>
        <dbReference type="ARBA" id="ARBA00022714"/>
    </source>
</evidence>
<dbReference type="InterPro" id="IPR039261">
    <property type="entry name" value="FNR_nucleotide-bd"/>
</dbReference>
<keyword evidence="5" id="KW-0274">FAD</keyword>
<dbReference type="InterPro" id="IPR050415">
    <property type="entry name" value="MRET"/>
</dbReference>
<sequence length="504" mass="54589">MRAQLDGFLGRFTMYRLVLSVLTILLVYSLVLDLLGWLTFGIGAMLLSALLSVAICTLVSWVLAKIFRVKAHLESSLITGLLVYFLFWPTLDPTALGGIALAAALAGASKFLLAYRRRHIFNPAAIGAFLVSLTGLNLATWWTATPAMLWLLIPAALLVLYRSSKLIFAGIFVVVAAGVISLRLIGSGLDPATALSQPFGSLPVLFFVGFMLSEPLTLPPRRYQQWLLAGVVGLLFSVPFQLGPIFSSPELALLIGNLLSFLLGQRRGLRLKFNGSRELTPSSREYLFSSDRPARFAAGQYMELSLPHRKADLRGMRRVFSLTTDPHDGGQLAFALRLAEPSSSFKKTLNTLRAGEVISATGVWGDFVLPRGHSPLLLLAAGVGITPFMSQLRSVLHTPAEHRDVVLVYTVTSLEEFGYRQELTELCAADGVRLVVCCPVDPEITGAEHLASGYPSAEQLAAAVPDIGIRRVYASGSPAFVAHARASGHRAGARKVHTDSFLGY</sequence>
<dbReference type="GO" id="GO:0051537">
    <property type="term" value="F:2 iron, 2 sulfur cluster binding"/>
    <property type="evidence" value="ECO:0007669"/>
    <property type="project" value="UniProtKB-KW"/>
</dbReference>
<dbReference type="CDD" id="cd00322">
    <property type="entry name" value="FNR_like"/>
    <property type="match status" value="1"/>
</dbReference>
<feature type="transmembrane region" description="Helical" evidence="9">
    <location>
        <begin position="37"/>
        <end position="64"/>
    </location>
</feature>
<keyword evidence="12" id="KW-1185">Reference proteome</keyword>
<keyword evidence="4" id="KW-0479">Metal-binding</keyword>
<feature type="transmembrane region" description="Helical" evidence="9">
    <location>
        <begin position="166"/>
        <end position="186"/>
    </location>
</feature>
<dbReference type="Pfam" id="PF00175">
    <property type="entry name" value="NAD_binding_1"/>
    <property type="match status" value="1"/>
</dbReference>
<evidence type="ECO:0000256" key="1">
    <source>
        <dbReference type="ARBA" id="ARBA00001974"/>
    </source>
</evidence>